<protein>
    <recommendedName>
        <fullName evidence="3">CENP-V/GFA domain-containing protein</fullName>
    </recommendedName>
</protein>
<proteinExistence type="predicted"/>
<accession>A0A5J6LEM6</accession>
<dbReference type="Pfam" id="PF19648">
    <property type="entry name" value="DUF6151"/>
    <property type="match status" value="1"/>
</dbReference>
<dbReference type="KEGG" id="nik:F5I99_09020"/>
<keyword evidence="2" id="KW-1185">Reference proteome</keyword>
<dbReference type="EMBL" id="CP044222">
    <property type="protein sequence ID" value="QEW06631.1"/>
    <property type="molecule type" value="Genomic_DNA"/>
</dbReference>
<evidence type="ECO:0000313" key="2">
    <source>
        <dbReference type="Proteomes" id="UP000325606"/>
    </source>
</evidence>
<dbReference type="Proteomes" id="UP000325606">
    <property type="component" value="Chromosome"/>
</dbReference>
<sequence>MMHKIQCKCGSLRGHIRGVGTCSRIVCYCSDCKAFTKFLGCSNDVLDAQGGTEIVQLAQPRVVFSHGKDHLAAVRLSENGLVRWYAACCKTPIGNTLANPKVSFIGLIHSSLDHSMMEENFGTNIAIVNVGSATEESRPKQRGLLGTILRFFWIVLSMRIGGKYRGSQLFNETGDLIVTPLILTAEELKDLKSA</sequence>
<name>A0A5J6LEM6_9GAMM</name>
<evidence type="ECO:0008006" key="3">
    <source>
        <dbReference type="Google" id="ProtNLM"/>
    </source>
</evidence>
<dbReference type="AlphaFoldDB" id="A0A5J6LEM6"/>
<organism evidence="1 2">
    <name type="scientific">Nitrincola iocasae</name>
    <dbReference type="NCBI Taxonomy" id="2614693"/>
    <lineage>
        <taxon>Bacteria</taxon>
        <taxon>Pseudomonadati</taxon>
        <taxon>Pseudomonadota</taxon>
        <taxon>Gammaproteobacteria</taxon>
        <taxon>Oceanospirillales</taxon>
        <taxon>Oceanospirillaceae</taxon>
        <taxon>Nitrincola</taxon>
    </lineage>
</organism>
<gene>
    <name evidence="1" type="ORF">F5I99_09020</name>
</gene>
<dbReference type="InterPro" id="IPR046149">
    <property type="entry name" value="DUF6151"/>
</dbReference>
<dbReference type="Gene3D" id="3.90.1590.10">
    <property type="entry name" value="glutathione-dependent formaldehyde- activating enzyme (gfa)"/>
    <property type="match status" value="1"/>
</dbReference>
<evidence type="ECO:0000313" key="1">
    <source>
        <dbReference type="EMBL" id="QEW06631.1"/>
    </source>
</evidence>
<reference evidence="1 2" key="1">
    <citation type="submission" date="2019-09" db="EMBL/GenBank/DDBJ databases">
        <title>Nitrincola iocasae sp. nov., a bacterium isolated from the sediment collected at a cold seep field in South China Sea.</title>
        <authorList>
            <person name="Zhang H."/>
            <person name="Wang H."/>
            <person name="Li C."/>
        </authorList>
    </citation>
    <scope>NUCLEOTIDE SEQUENCE [LARGE SCALE GENOMIC DNA]</scope>
    <source>
        <strain evidence="1 2">KXZD1103</strain>
    </source>
</reference>